<dbReference type="PANTHER" id="PTHR30222:SF17">
    <property type="entry name" value="SPERMIDINE_PUTRESCINE-BINDING PERIPLASMIC PROTEIN"/>
    <property type="match status" value="1"/>
</dbReference>
<dbReference type="PRINTS" id="PR00909">
    <property type="entry name" value="SPERMDNBNDNG"/>
</dbReference>
<dbReference type="InterPro" id="IPR006059">
    <property type="entry name" value="SBP"/>
</dbReference>
<dbReference type="GO" id="GO:0015846">
    <property type="term" value="P:polyamine transport"/>
    <property type="evidence" value="ECO:0007669"/>
    <property type="project" value="InterPro"/>
</dbReference>
<proteinExistence type="predicted"/>
<keyword evidence="3" id="KW-0732">Signal</keyword>
<dbReference type="EMBL" id="CAESAN010000002">
    <property type="protein sequence ID" value="CAB4334117.1"/>
    <property type="molecule type" value="Genomic_DNA"/>
</dbReference>
<dbReference type="Pfam" id="PF13416">
    <property type="entry name" value="SBP_bac_8"/>
    <property type="match status" value="1"/>
</dbReference>
<sequence>MLKAFGKQEGVEVKVTTFDNLDEAFSKLSNAGLEFDVIFTTPDQLSKLVGRKLLQPINLDLIPNLEEHVWASLQSPFYDVGSRYTVPYVVYTTGLGWRNDKISIDPGSLDNGWDALWNANSARGKAQILDDKREALGMALLKEGIPNINTGSQALIDSALKQLQLLDKTVKPKVQISAYETLPAGRIQLAQMWSGDILSGAISYLPKGTPADVLSYWYQTDGGPAFNDCIAVAAASKKPVLAHRFLNYLNDPKIAYENFVGYVGYQPPQKSLDAAKLFDEGILPKSLSNAVVTEEAYAASNGYLTLTAEGEQIWEKAWAKFRAG</sequence>
<evidence type="ECO:0000256" key="1">
    <source>
        <dbReference type="ARBA" id="ARBA00004418"/>
    </source>
</evidence>
<accession>A0A6J5YYU8</accession>
<reference evidence="5" key="1">
    <citation type="submission" date="2020-05" db="EMBL/GenBank/DDBJ databases">
        <authorList>
            <person name="Chiriac C."/>
            <person name="Salcher M."/>
            <person name="Ghai R."/>
            <person name="Kavagutti S V."/>
        </authorList>
    </citation>
    <scope>NUCLEOTIDE SEQUENCE</scope>
</reference>
<evidence type="ECO:0000313" key="5">
    <source>
        <dbReference type="EMBL" id="CAB4334117.1"/>
    </source>
</evidence>
<name>A0A6J5YYU8_9ZZZZ</name>
<dbReference type="PANTHER" id="PTHR30222">
    <property type="entry name" value="SPERMIDINE/PUTRESCINE-BINDING PERIPLASMIC PROTEIN"/>
    <property type="match status" value="1"/>
</dbReference>
<dbReference type="GO" id="GO:0019808">
    <property type="term" value="F:polyamine binding"/>
    <property type="evidence" value="ECO:0007669"/>
    <property type="project" value="InterPro"/>
</dbReference>
<dbReference type="Gene3D" id="3.40.190.10">
    <property type="entry name" value="Periplasmic binding protein-like II"/>
    <property type="match status" value="2"/>
</dbReference>
<evidence type="ECO:0000256" key="4">
    <source>
        <dbReference type="ARBA" id="ARBA00022764"/>
    </source>
</evidence>
<dbReference type="GO" id="GO:0042597">
    <property type="term" value="C:periplasmic space"/>
    <property type="evidence" value="ECO:0007669"/>
    <property type="project" value="UniProtKB-SubCell"/>
</dbReference>
<keyword evidence="2" id="KW-0813">Transport</keyword>
<protein>
    <submittedName>
        <fullName evidence="5">Unannotated protein</fullName>
    </submittedName>
</protein>
<evidence type="ECO:0000256" key="2">
    <source>
        <dbReference type="ARBA" id="ARBA00022448"/>
    </source>
</evidence>
<evidence type="ECO:0000256" key="3">
    <source>
        <dbReference type="ARBA" id="ARBA00022729"/>
    </source>
</evidence>
<keyword evidence="4" id="KW-0574">Periplasm</keyword>
<comment type="subcellular location">
    <subcellularLocation>
        <location evidence="1">Periplasm</location>
    </subcellularLocation>
</comment>
<gene>
    <name evidence="5" type="ORF">UFOPK3547_00046</name>
</gene>
<organism evidence="5">
    <name type="scientific">freshwater metagenome</name>
    <dbReference type="NCBI Taxonomy" id="449393"/>
    <lineage>
        <taxon>unclassified sequences</taxon>
        <taxon>metagenomes</taxon>
        <taxon>ecological metagenomes</taxon>
    </lineage>
</organism>
<dbReference type="SUPFAM" id="SSF53850">
    <property type="entry name" value="Periplasmic binding protein-like II"/>
    <property type="match status" value="1"/>
</dbReference>
<dbReference type="InterPro" id="IPR001188">
    <property type="entry name" value="Sperm_putr-bd"/>
</dbReference>
<dbReference type="AlphaFoldDB" id="A0A6J5YYU8"/>